<reference evidence="1 2" key="1">
    <citation type="journal article" date="2024" name="Plant Biotechnol. J.">
        <title>Genome and CRISPR/Cas9 system of a widespread forest tree (Populus alba) in the world.</title>
        <authorList>
            <person name="Liu Y.J."/>
            <person name="Jiang P.F."/>
            <person name="Han X.M."/>
            <person name="Li X.Y."/>
            <person name="Wang H.M."/>
            <person name="Wang Y.J."/>
            <person name="Wang X.X."/>
            <person name="Zeng Q.Y."/>
        </authorList>
    </citation>
    <scope>NUCLEOTIDE SEQUENCE [LARGE SCALE GENOMIC DNA]</scope>
    <source>
        <strain evidence="2">cv. PAL-ZL1</strain>
    </source>
</reference>
<gene>
    <name evidence="1" type="ORF">D5086_018597</name>
</gene>
<organism evidence="1 2">
    <name type="scientific">Populus alba</name>
    <name type="common">White poplar</name>
    <dbReference type="NCBI Taxonomy" id="43335"/>
    <lineage>
        <taxon>Eukaryota</taxon>
        <taxon>Viridiplantae</taxon>
        <taxon>Streptophyta</taxon>
        <taxon>Embryophyta</taxon>
        <taxon>Tracheophyta</taxon>
        <taxon>Spermatophyta</taxon>
        <taxon>Magnoliopsida</taxon>
        <taxon>eudicotyledons</taxon>
        <taxon>Gunneridae</taxon>
        <taxon>Pentapetalae</taxon>
        <taxon>rosids</taxon>
        <taxon>fabids</taxon>
        <taxon>Malpighiales</taxon>
        <taxon>Salicaceae</taxon>
        <taxon>Saliceae</taxon>
        <taxon>Populus</taxon>
    </lineage>
</organism>
<keyword evidence="2" id="KW-1185">Reference proteome</keyword>
<proteinExistence type="predicted"/>
<sequence>MAKATLVLLVISLVGVMQWAKSTNAESWASRLEAEKENVTNLQFYFHDILSGKNPTAIKVAQPSADNKSPTLFGSIMMADDPLTEGPDPSSKPVGRAQGIYGSAGQNELALIMAMNFAFTDGIYNGSCISLLDVLEQQSDLRLLDNPFSSIFVSFLPWLSGILPPQSLIRFRREPIGAYSNKILYFNTPTFFTHTIPVTLINFMSTGKSFEDHPLLLKSLRDLQDLRSSRQTIH</sequence>
<dbReference type="EMBL" id="RCHU02000009">
    <property type="protein sequence ID" value="KAL3580762.1"/>
    <property type="molecule type" value="Genomic_DNA"/>
</dbReference>
<protein>
    <submittedName>
        <fullName evidence="1">Uncharacterized protein</fullName>
    </submittedName>
</protein>
<comment type="caution">
    <text evidence="1">The sequence shown here is derived from an EMBL/GenBank/DDBJ whole genome shotgun (WGS) entry which is preliminary data.</text>
</comment>
<dbReference type="Proteomes" id="UP000309997">
    <property type="component" value="Unassembled WGS sequence"/>
</dbReference>
<name>A0ACC4BRI2_POPAL</name>
<evidence type="ECO:0000313" key="1">
    <source>
        <dbReference type="EMBL" id="KAL3580762.1"/>
    </source>
</evidence>
<accession>A0ACC4BRI2</accession>
<evidence type="ECO:0000313" key="2">
    <source>
        <dbReference type="Proteomes" id="UP000309997"/>
    </source>
</evidence>